<dbReference type="Proteomes" id="UP001529510">
    <property type="component" value="Unassembled WGS sequence"/>
</dbReference>
<gene>
    <name evidence="1" type="ORF">M9458_022327</name>
</gene>
<evidence type="ECO:0000313" key="2">
    <source>
        <dbReference type="Proteomes" id="UP001529510"/>
    </source>
</evidence>
<sequence length="54" mass="6289">MTPWLLNLVRFCKHSDDAKRQRVTAILDKLITMTINEKQMYPSIQAKIWGSLGQ</sequence>
<reference evidence="1 2" key="1">
    <citation type="submission" date="2024-05" db="EMBL/GenBank/DDBJ databases">
        <title>Genome sequencing and assembly of Indian major carp, Cirrhinus mrigala (Hamilton, 1822).</title>
        <authorList>
            <person name="Mohindra V."/>
            <person name="Chowdhury L.M."/>
            <person name="Lal K."/>
            <person name="Jena J.K."/>
        </authorList>
    </citation>
    <scope>NUCLEOTIDE SEQUENCE [LARGE SCALE GENOMIC DNA]</scope>
    <source>
        <strain evidence="1">CM1030</strain>
        <tissue evidence="1">Blood</tissue>
    </source>
</reference>
<proteinExistence type="predicted"/>
<name>A0ABD0QAK0_CIRMR</name>
<dbReference type="AlphaFoldDB" id="A0ABD0QAK0"/>
<protein>
    <submittedName>
        <fullName evidence="1">Uncharacterized protein</fullName>
    </submittedName>
</protein>
<comment type="caution">
    <text evidence="1">The sequence shown here is derived from an EMBL/GenBank/DDBJ whole genome shotgun (WGS) entry which is preliminary data.</text>
</comment>
<dbReference type="EMBL" id="JAMKFB020000010">
    <property type="protein sequence ID" value="KAL0182952.1"/>
    <property type="molecule type" value="Genomic_DNA"/>
</dbReference>
<evidence type="ECO:0000313" key="1">
    <source>
        <dbReference type="EMBL" id="KAL0182952.1"/>
    </source>
</evidence>
<accession>A0ABD0QAK0</accession>
<feature type="non-terminal residue" evidence="1">
    <location>
        <position position="54"/>
    </location>
</feature>
<keyword evidence="2" id="KW-1185">Reference proteome</keyword>
<organism evidence="1 2">
    <name type="scientific">Cirrhinus mrigala</name>
    <name type="common">Mrigala</name>
    <dbReference type="NCBI Taxonomy" id="683832"/>
    <lineage>
        <taxon>Eukaryota</taxon>
        <taxon>Metazoa</taxon>
        <taxon>Chordata</taxon>
        <taxon>Craniata</taxon>
        <taxon>Vertebrata</taxon>
        <taxon>Euteleostomi</taxon>
        <taxon>Actinopterygii</taxon>
        <taxon>Neopterygii</taxon>
        <taxon>Teleostei</taxon>
        <taxon>Ostariophysi</taxon>
        <taxon>Cypriniformes</taxon>
        <taxon>Cyprinidae</taxon>
        <taxon>Labeoninae</taxon>
        <taxon>Labeonini</taxon>
        <taxon>Cirrhinus</taxon>
    </lineage>
</organism>